<dbReference type="Gene3D" id="6.10.110.10">
    <property type="match status" value="1"/>
</dbReference>
<protein>
    <submittedName>
        <fullName evidence="7">Uncharacterized protein</fullName>
    </submittedName>
</protein>
<feature type="compositionally biased region" description="Acidic residues" evidence="6">
    <location>
        <begin position="154"/>
        <end position="167"/>
    </location>
</feature>
<evidence type="ECO:0000256" key="5">
    <source>
        <dbReference type="ARBA" id="ARBA00023136"/>
    </source>
</evidence>
<dbReference type="InterPro" id="IPR009311">
    <property type="entry name" value="IFI6/IFI27-like"/>
</dbReference>
<dbReference type="AlphaFoldDB" id="A0A9P8WFE4"/>
<evidence type="ECO:0000313" key="7">
    <source>
        <dbReference type="EMBL" id="KAH6897273.1"/>
    </source>
</evidence>
<evidence type="ECO:0000256" key="4">
    <source>
        <dbReference type="ARBA" id="ARBA00022989"/>
    </source>
</evidence>
<sequence>MSLRRHSRRLFTVTQYRLRKSDSSTSLSNMANANQGGGGPEQDGYFSKGYEWASNHPFQAAGLGTAALVIAAPGVVAAPLLGAAGFGANGIVGGTIAAGVQSSIGNVAAGGLFATLQSAAAGGYGVAAVNGVIQGSAVLGVAVPWLRREKRDQECEEEPGNNEEDDGSKDGGEGDQHAGEPESKL</sequence>
<dbReference type="EMBL" id="JAGPYM010000003">
    <property type="protein sequence ID" value="KAH6897273.1"/>
    <property type="molecule type" value="Genomic_DNA"/>
</dbReference>
<keyword evidence="5" id="KW-0472">Membrane</keyword>
<evidence type="ECO:0000313" key="8">
    <source>
        <dbReference type="Proteomes" id="UP000777438"/>
    </source>
</evidence>
<reference evidence="7 8" key="1">
    <citation type="journal article" date="2021" name="Nat. Commun.">
        <title>Genetic determinants of endophytism in the Arabidopsis root mycobiome.</title>
        <authorList>
            <person name="Mesny F."/>
            <person name="Miyauchi S."/>
            <person name="Thiergart T."/>
            <person name="Pickel B."/>
            <person name="Atanasova L."/>
            <person name="Karlsson M."/>
            <person name="Huettel B."/>
            <person name="Barry K.W."/>
            <person name="Haridas S."/>
            <person name="Chen C."/>
            <person name="Bauer D."/>
            <person name="Andreopoulos W."/>
            <person name="Pangilinan J."/>
            <person name="LaButti K."/>
            <person name="Riley R."/>
            <person name="Lipzen A."/>
            <person name="Clum A."/>
            <person name="Drula E."/>
            <person name="Henrissat B."/>
            <person name="Kohler A."/>
            <person name="Grigoriev I.V."/>
            <person name="Martin F.M."/>
            <person name="Hacquard S."/>
        </authorList>
    </citation>
    <scope>NUCLEOTIDE SEQUENCE [LARGE SCALE GENOMIC DNA]</scope>
    <source>
        <strain evidence="7 8">MPI-CAGE-CH-0241</strain>
    </source>
</reference>
<comment type="subcellular location">
    <subcellularLocation>
        <location evidence="1">Membrane</location>
        <topology evidence="1">Multi-pass membrane protein</topology>
    </subcellularLocation>
</comment>
<dbReference type="Proteomes" id="UP000777438">
    <property type="component" value="Unassembled WGS sequence"/>
</dbReference>
<dbReference type="GO" id="GO:0016020">
    <property type="term" value="C:membrane"/>
    <property type="evidence" value="ECO:0007669"/>
    <property type="project" value="UniProtKB-SubCell"/>
</dbReference>
<organism evidence="7 8">
    <name type="scientific">Thelonectria olida</name>
    <dbReference type="NCBI Taxonomy" id="1576542"/>
    <lineage>
        <taxon>Eukaryota</taxon>
        <taxon>Fungi</taxon>
        <taxon>Dikarya</taxon>
        <taxon>Ascomycota</taxon>
        <taxon>Pezizomycotina</taxon>
        <taxon>Sordariomycetes</taxon>
        <taxon>Hypocreomycetidae</taxon>
        <taxon>Hypocreales</taxon>
        <taxon>Nectriaceae</taxon>
        <taxon>Thelonectria</taxon>
    </lineage>
</organism>
<gene>
    <name evidence="7" type="ORF">B0T10DRAFT_181753</name>
</gene>
<dbReference type="PANTHER" id="PTHR16932">
    <property type="entry name" value="INTERFERON ALPHA-INDUCIBLE PROTEIN 27"/>
    <property type="match status" value="1"/>
</dbReference>
<evidence type="ECO:0000256" key="6">
    <source>
        <dbReference type="SAM" id="MobiDB-lite"/>
    </source>
</evidence>
<evidence type="ECO:0000256" key="3">
    <source>
        <dbReference type="ARBA" id="ARBA00022692"/>
    </source>
</evidence>
<proteinExistence type="inferred from homology"/>
<dbReference type="OrthoDB" id="440424at2759"/>
<comment type="similarity">
    <text evidence="2">Belongs to the IFI6/IFI27 family.</text>
</comment>
<name>A0A9P8WFE4_9HYPO</name>
<dbReference type="Pfam" id="PF06140">
    <property type="entry name" value="Ifi-6-16"/>
    <property type="match status" value="1"/>
</dbReference>
<evidence type="ECO:0000256" key="1">
    <source>
        <dbReference type="ARBA" id="ARBA00004141"/>
    </source>
</evidence>
<feature type="region of interest" description="Disordered" evidence="6">
    <location>
        <begin position="150"/>
        <end position="185"/>
    </location>
</feature>
<evidence type="ECO:0000256" key="2">
    <source>
        <dbReference type="ARBA" id="ARBA00007262"/>
    </source>
</evidence>
<keyword evidence="4" id="KW-1133">Transmembrane helix</keyword>
<accession>A0A9P8WFE4</accession>
<comment type="caution">
    <text evidence="7">The sequence shown here is derived from an EMBL/GenBank/DDBJ whole genome shotgun (WGS) entry which is preliminary data.</text>
</comment>
<keyword evidence="8" id="KW-1185">Reference proteome</keyword>
<dbReference type="InterPro" id="IPR038213">
    <property type="entry name" value="IFI6/IFI27-like_sf"/>
</dbReference>
<feature type="compositionally biased region" description="Basic and acidic residues" evidence="6">
    <location>
        <begin position="168"/>
        <end position="185"/>
    </location>
</feature>
<keyword evidence="3" id="KW-0812">Transmembrane</keyword>
<dbReference type="PANTHER" id="PTHR16932:SF18">
    <property type="entry name" value="INTERFERON, ALPHA-INDUCIBLE PROTEIN 27-LIKE 2"/>
    <property type="match status" value="1"/>
</dbReference>